<feature type="signal peptide" evidence="2">
    <location>
        <begin position="1"/>
        <end position="24"/>
    </location>
</feature>
<feature type="compositionally biased region" description="Gly residues" evidence="1">
    <location>
        <begin position="168"/>
        <end position="184"/>
    </location>
</feature>
<dbReference type="Proteomes" id="UP000186922">
    <property type="component" value="Unassembled WGS sequence"/>
</dbReference>
<dbReference type="AlphaFoldDB" id="A0A1D1VBX9"/>
<accession>A0A1D1VBX9</accession>
<keyword evidence="4" id="KW-1185">Reference proteome</keyword>
<feature type="chain" id="PRO_5008898273" description="EB domain-containing protein" evidence="2">
    <location>
        <begin position="25"/>
        <end position="184"/>
    </location>
</feature>
<dbReference type="EMBL" id="BDGG01000005">
    <property type="protein sequence ID" value="GAU99146.1"/>
    <property type="molecule type" value="Genomic_DNA"/>
</dbReference>
<sequence>MAKMSTKMLVLSAVLTCVLVLASAQVVAPSSSAPPPPPPPSATNKTDNTTQNNPGVLQAQDGPQGGPQGPGNRLLGTANVLCPGLSDPKSCMGRLQCDQQLLAVCVAGVCDCLGLTDARVPKEVLAGAPAVGGLLGGGNNGQQPAQPAQPAQGGTPPAQGGQQPAQGGQEGGGGGLLGGLLGGR</sequence>
<feature type="compositionally biased region" description="Polar residues" evidence="1">
    <location>
        <begin position="43"/>
        <end position="55"/>
    </location>
</feature>
<gene>
    <name evidence="3" type="primary">RvY_10188</name>
    <name evidence="3" type="synonym">RvY_10188.2</name>
    <name evidence="3" type="ORF">RvY_10188-2</name>
</gene>
<feature type="compositionally biased region" description="Low complexity" evidence="1">
    <location>
        <begin position="141"/>
        <end position="167"/>
    </location>
</feature>
<protein>
    <recommendedName>
        <fullName evidence="5">EB domain-containing protein</fullName>
    </recommendedName>
</protein>
<evidence type="ECO:0000313" key="3">
    <source>
        <dbReference type="EMBL" id="GAU99146.1"/>
    </source>
</evidence>
<evidence type="ECO:0000256" key="2">
    <source>
        <dbReference type="SAM" id="SignalP"/>
    </source>
</evidence>
<feature type="region of interest" description="Disordered" evidence="1">
    <location>
        <begin position="28"/>
        <end position="72"/>
    </location>
</feature>
<comment type="caution">
    <text evidence="3">The sequence shown here is derived from an EMBL/GenBank/DDBJ whole genome shotgun (WGS) entry which is preliminary data.</text>
</comment>
<organism evidence="3 4">
    <name type="scientific">Ramazzottius varieornatus</name>
    <name type="common">Water bear</name>
    <name type="synonym">Tardigrade</name>
    <dbReference type="NCBI Taxonomy" id="947166"/>
    <lineage>
        <taxon>Eukaryota</taxon>
        <taxon>Metazoa</taxon>
        <taxon>Ecdysozoa</taxon>
        <taxon>Tardigrada</taxon>
        <taxon>Eutardigrada</taxon>
        <taxon>Parachela</taxon>
        <taxon>Hypsibioidea</taxon>
        <taxon>Ramazzottiidae</taxon>
        <taxon>Ramazzottius</taxon>
    </lineage>
</organism>
<evidence type="ECO:0000313" key="4">
    <source>
        <dbReference type="Proteomes" id="UP000186922"/>
    </source>
</evidence>
<feature type="compositionally biased region" description="Pro residues" evidence="1">
    <location>
        <begin position="32"/>
        <end position="41"/>
    </location>
</feature>
<reference evidence="3 4" key="1">
    <citation type="journal article" date="2016" name="Nat. Commun.">
        <title>Extremotolerant tardigrade genome and improved radiotolerance of human cultured cells by tardigrade-unique protein.</title>
        <authorList>
            <person name="Hashimoto T."/>
            <person name="Horikawa D.D."/>
            <person name="Saito Y."/>
            <person name="Kuwahara H."/>
            <person name="Kozuka-Hata H."/>
            <person name="Shin-I T."/>
            <person name="Minakuchi Y."/>
            <person name="Ohishi K."/>
            <person name="Motoyama A."/>
            <person name="Aizu T."/>
            <person name="Enomoto A."/>
            <person name="Kondo K."/>
            <person name="Tanaka S."/>
            <person name="Hara Y."/>
            <person name="Koshikawa S."/>
            <person name="Sagara H."/>
            <person name="Miura T."/>
            <person name="Yokobori S."/>
            <person name="Miyagawa K."/>
            <person name="Suzuki Y."/>
            <person name="Kubo T."/>
            <person name="Oyama M."/>
            <person name="Kohara Y."/>
            <person name="Fujiyama A."/>
            <person name="Arakawa K."/>
            <person name="Katayama T."/>
            <person name="Toyoda A."/>
            <person name="Kunieda T."/>
        </authorList>
    </citation>
    <scope>NUCLEOTIDE SEQUENCE [LARGE SCALE GENOMIC DNA]</scope>
    <source>
        <strain evidence="3 4">YOKOZUNA-1</strain>
    </source>
</reference>
<evidence type="ECO:0008006" key="5">
    <source>
        <dbReference type="Google" id="ProtNLM"/>
    </source>
</evidence>
<feature type="region of interest" description="Disordered" evidence="1">
    <location>
        <begin position="136"/>
        <end position="184"/>
    </location>
</feature>
<keyword evidence="2" id="KW-0732">Signal</keyword>
<evidence type="ECO:0000256" key="1">
    <source>
        <dbReference type="SAM" id="MobiDB-lite"/>
    </source>
</evidence>
<name>A0A1D1VBX9_RAMVA</name>
<proteinExistence type="predicted"/>